<comment type="caution">
    <text evidence="3">The sequence shown here is derived from an EMBL/GenBank/DDBJ whole genome shotgun (WGS) entry which is preliminary data.</text>
</comment>
<gene>
    <name evidence="3" type="ORF">PPERSA_08772</name>
</gene>
<reference evidence="3 4" key="1">
    <citation type="journal article" date="2015" name="Sci. Rep.">
        <title>Genome of the facultative scuticociliatosis pathogen Pseudocohnilembus persalinus provides insight into its virulence through horizontal gene transfer.</title>
        <authorList>
            <person name="Xiong J."/>
            <person name="Wang G."/>
            <person name="Cheng J."/>
            <person name="Tian M."/>
            <person name="Pan X."/>
            <person name="Warren A."/>
            <person name="Jiang C."/>
            <person name="Yuan D."/>
            <person name="Miao W."/>
        </authorList>
    </citation>
    <scope>NUCLEOTIDE SEQUENCE [LARGE SCALE GENOMIC DNA]</scope>
    <source>
        <strain evidence="3">36N120E</strain>
    </source>
</reference>
<dbReference type="EMBL" id="LDAU01000027">
    <property type="protein sequence ID" value="KRX10470.1"/>
    <property type="molecule type" value="Genomic_DNA"/>
</dbReference>
<protein>
    <submittedName>
        <fullName evidence="3">Uncharacterized protein</fullName>
    </submittedName>
</protein>
<evidence type="ECO:0000256" key="1">
    <source>
        <dbReference type="SAM" id="Coils"/>
    </source>
</evidence>
<keyword evidence="1" id="KW-0175">Coiled coil</keyword>
<organism evidence="3 4">
    <name type="scientific">Pseudocohnilembus persalinus</name>
    <name type="common">Ciliate</name>
    <dbReference type="NCBI Taxonomy" id="266149"/>
    <lineage>
        <taxon>Eukaryota</taxon>
        <taxon>Sar</taxon>
        <taxon>Alveolata</taxon>
        <taxon>Ciliophora</taxon>
        <taxon>Intramacronucleata</taxon>
        <taxon>Oligohymenophorea</taxon>
        <taxon>Scuticociliatia</taxon>
        <taxon>Philasterida</taxon>
        <taxon>Pseudocohnilembidae</taxon>
        <taxon>Pseudocohnilembus</taxon>
    </lineage>
</organism>
<dbReference type="AlphaFoldDB" id="A0A0V0R7J0"/>
<evidence type="ECO:0000256" key="2">
    <source>
        <dbReference type="SAM" id="MobiDB-lite"/>
    </source>
</evidence>
<dbReference type="Proteomes" id="UP000054937">
    <property type="component" value="Unassembled WGS sequence"/>
</dbReference>
<evidence type="ECO:0000313" key="4">
    <source>
        <dbReference type="Proteomes" id="UP000054937"/>
    </source>
</evidence>
<feature type="region of interest" description="Disordered" evidence="2">
    <location>
        <begin position="509"/>
        <end position="534"/>
    </location>
</feature>
<accession>A0A0V0R7J0</accession>
<feature type="region of interest" description="Disordered" evidence="2">
    <location>
        <begin position="705"/>
        <end position="734"/>
    </location>
</feature>
<dbReference type="InParanoid" id="A0A0V0R7J0"/>
<proteinExistence type="predicted"/>
<feature type="coiled-coil region" evidence="1">
    <location>
        <begin position="169"/>
        <end position="196"/>
    </location>
</feature>
<evidence type="ECO:0000313" key="3">
    <source>
        <dbReference type="EMBL" id="KRX10470.1"/>
    </source>
</evidence>
<feature type="coiled-coil region" evidence="1">
    <location>
        <begin position="245"/>
        <end position="300"/>
    </location>
</feature>
<feature type="coiled-coil region" evidence="1">
    <location>
        <begin position="398"/>
        <end position="446"/>
    </location>
</feature>
<sequence length="734" mass="87495">MKQRSENNLDNILYQSRKAQTPSNQNYINNQSQFKSKNFYDLNPSLSQNHNQQQQQQQFGLVQKQARSMTFNAINQQPHFSTQQQNPTTLLASKSKLGSIYRGVRKGDITEIIGPKAAQNKTFLPSLQKGNKSVSNNDGTREFIFEERDTMQNEKVKIRKELDKWLYEINVREKEIKRLKSENEDFQKKKDYEQNQGNFLQLEKGVIKENGLQTLEQKHLVWKKSKYEFMKQRLAKDSVVFKYRQNTIEEEIKLIEQEIKKLKEQVIRVKEFNGNSEVLVQELHMNLIAQQKEKEEIIEKLLVGKDQDNFKEAKSQIRQQNQKVQADIVKFGKTPQEEKYRHFYFCNKLAKQILQCKMKKLLQKYEDVEKVFLKIKAATGTQSIYDILEIFIERDELYQSLQAQIQNNKEKVDSIDKTIEVQNKYIKELLKERENFQNQLKKPQKEEQQKYLDLTKQYEQSLQQSQFNELQEQKLYNWVITNLIRLDKIQGIQLDQYLEKSQIQSDNQKLQQSQQQSQLQQSQQQQQQQNNATSINQSKINEVSNEQDASSFQNQTLLQQQQQQEQQQQLQQNNSKLKENRNWREIFPQEKIAEAFQLLSDLILTNITQSNQDGDNVEAIFKNIQQTDISNTLYQQEPQFFQKNTRIDLEKKTQHFLKSQTKQQNLDFDIPQQDSESLAESSTNINSNLEEEEINHMEYLRQKVQMERQQLQQQRRFEEERLQAEKKKKEEQQQ</sequence>
<keyword evidence="4" id="KW-1185">Reference proteome</keyword>
<name>A0A0V0R7J0_PSEPJ</name>
<feature type="compositionally biased region" description="Basic and acidic residues" evidence="2">
    <location>
        <begin position="715"/>
        <end position="734"/>
    </location>
</feature>